<dbReference type="STRING" id="13333.W1NQW3"/>
<feature type="compositionally biased region" description="Polar residues" evidence="5">
    <location>
        <begin position="807"/>
        <end position="817"/>
    </location>
</feature>
<dbReference type="InterPro" id="IPR001876">
    <property type="entry name" value="Znf_RanBP2"/>
</dbReference>
<keyword evidence="2 4" id="KW-0863">Zinc-finger</keyword>
<dbReference type="SMART" id="SM00547">
    <property type="entry name" value="ZnF_RBZ"/>
    <property type="match status" value="2"/>
</dbReference>
<feature type="region of interest" description="Disordered" evidence="5">
    <location>
        <begin position="695"/>
        <end position="1114"/>
    </location>
</feature>
<dbReference type="AlphaFoldDB" id="W1NQW3"/>
<feature type="region of interest" description="Disordered" evidence="5">
    <location>
        <begin position="597"/>
        <end position="661"/>
    </location>
</feature>
<name>W1NQW3_AMBTC</name>
<feature type="compositionally biased region" description="Polar residues" evidence="5">
    <location>
        <begin position="997"/>
        <end position="1011"/>
    </location>
</feature>
<dbReference type="OrthoDB" id="448399at2759"/>
<feature type="compositionally biased region" description="Basic and acidic residues" evidence="5">
    <location>
        <begin position="1105"/>
        <end position="1114"/>
    </location>
</feature>
<dbReference type="Pfam" id="PF00641">
    <property type="entry name" value="Zn_ribbon_RanBP"/>
    <property type="match status" value="1"/>
</dbReference>
<dbReference type="KEGG" id="atr:18425167"/>
<dbReference type="GO" id="GO:0003729">
    <property type="term" value="F:mRNA binding"/>
    <property type="evidence" value="ECO:0000318"/>
    <property type="project" value="GO_Central"/>
</dbReference>
<evidence type="ECO:0000256" key="4">
    <source>
        <dbReference type="PROSITE-ProRule" id="PRU00322"/>
    </source>
</evidence>
<feature type="domain" description="RanBP2-type" evidence="6">
    <location>
        <begin position="285"/>
        <end position="314"/>
    </location>
</feature>
<dbReference type="PROSITE" id="PS50199">
    <property type="entry name" value="ZF_RANBP2_2"/>
    <property type="match status" value="2"/>
</dbReference>
<keyword evidence="3" id="KW-0862">Zinc</keyword>
<evidence type="ECO:0000256" key="1">
    <source>
        <dbReference type="ARBA" id="ARBA00022723"/>
    </source>
</evidence>
<dbReference type="HOGENOM" id="CLU_007852_1_0_1"/>
<dbReference type="GO" id="GO:0005737">
    <property type="term" value="C:cytoplasm"/>
    <property type="evidence" value="ECO:0000318"/>
    <property type="project" value="GO_Central"/>
</dbReference>
<keyword evidence="1" id="KW-0479">Metal-binding</keyword>
<feature type="compositionally biased region" description="Low complexity" evidence="5">
    <location>
        <begin position="504"/>
        <end position="513"/>
    </location>
</feature>
<evidence type="ECO:0000256" key="2">
    <source>
        <dbReference type="ARBA" id="ARBA00022771"/>
    </source>
</evidence>
<feature type="domain" description="RanBP2-type" evidence="6">
    <location>
        <begin position="318"/>
        <end position="347"/>
    </location>
</feature>
<dbReference type="eggNOG" id="KOG4198">
    <property type="taxonomic scope" value="Eukaryota"/>
</dbReference>
<organism evidence="7 8">
    <name type="scientific">Amborella trichopoda</name>
    <dbReference type="NCBI Taxonomy" id="13333"/>
    <lineage>
        <taxon>Eukaryota</taxon>
        <taxon>Viridiplantae</taxon>
        <taxon>Streptophyta</taxon>
        <taxon>Embryophyta</taxon>
        <taxon>Tracheophyta</taxon>
        <taxon>Spermatophyta</taxon>
        <taxon>Magnoliopsida</taxon>
        <taxon>Amborellales</taxon>
        <taxon>Amborellaceae</taxon>
        <taxon>Amborella</taxon>
    </lineage>
</organism>
<evidence type="ECO:0000259" key="6">
    <source>
        <dbReference type="PROSITE" id="PS50199"/>
    </source>
</evidence>
<dbReference type="SUPFAM" id="SSF90209">
    <property type="entry name" value="Ran binding protein zinc finger-like"/>
    <property type="match status" value="1"/>
</dbReference>
<dbReference type="PROSITE" id="PS01358">
    <property type="entry name" value="ZF_RANBP2_1"/>
    <property type="match status" value="2"/>
</dbReference>
<feature type="compositionally biased region" description="Basic and acidic residues" evidence="5">
    <location>
        <begin position="566"/>
        <end position="575"/>
    </location>
</feature>
<keyword evidence="8" id="KW-1185">Reference proteome</keyword>
<feature type="compositionally biased region" description="Polar residues" evidence="5">
    <location>
        <begin position="898"/>
        <end position="912"/>
    </location>
</feature>
<feature type="region of interest" description="Disordered" evidence="5">
    <location>
        <begin position="356"/>
        <end position="394"/>
    </location>
</feature>
<feature type="compositionally biased region" description="Polar residues" evidence="5">
    <location>
        <begin position="356"/>
        <end position="384"/>
    </location>
</feature>
<proteinExistence type="predicted"/>
<reference evidence="8" key="1">
    <citation type="journal article" date="2013" name="Science">
        <title>The Amborella genome and the evolution of flowering plants.</title>
        <authorList>
            <consortium name="Amborella Genome Project"/>
        </authorList>
    </citation>
    <scope>NUCLEOTIDE SEQUENCE [LARGE SCALE GENOMIC DNA]</scope>
</reference>
<evidence type="ECO:0000313" key="7">
    <source>
        <dbReference type="EMBL" id="ERM97214.1"/>
    </source>
</evidence>
<dbReference type="PANTHER" id="PTHR23111">
    <property type="entry name" value="ZINC FINGER PROTEIN"/>
    <property type="match status" value="1"/>
</dbReference>
<dbReference type="GO" id="GO:0008270">
    <property type="term" value="F:zinc ion binding"/>
    <property type="evidence" value="ECO:0007669"/>
    <property type="project" value="UniProtKB-KW"/>
</dbReference>
<accession>W1NQW3</accession>
<feature type="compositionally biased region" description="Low complexity" evidence="5">
    <location>
        <begin position="623"/>
        <end position="643"/>
    </location>
</feature>
<dbReference type="OMA" id="GDWICAK"/>
<dbReference type="InterPro" id="IPR036443">
    <property type="entry name" value="Znf_RanBP2_sf"/>
</dbReference>
<feature type="compositionally biased region" description="Polar residues" evidence="5">
    <location>
        <begin position="764"/>
        <end position="782"/>
    </location>
</feature>
<feature type="compositionally biased region" description="Low complexity" evidence="5">
    <location>
        <begin position="747"/>
        <end position="763"/>
    </location>
</feature>
<dbReference type="PANTHER" id="PTHR23111:SF30">
    <property type="entry name" value="ZINC FINGER PROTEIN VAR3, CHLOROPLASTIC"/>
    <property type="match status" value="1"/>
</dbReference>
<feature type="region of interest" description="Disordered" evidence="5">
    <location>
        <begin position="1165"/>
        <end position="1192"/>
    </location>
</feature>
<evidence type="ECO:0000313" key="8">
    <source>
        <dbReference type="Proteomes" id="UP000017836"/>
    </source>
</evidence>
<feature type="compositionally biased region" description="Basic and acidic residues" evidence="5">
    <location>
        <begin position="818"/>
        <end position="833"/>
    </location>
</feature>
<dbReference type="EMBL" id="KI396540">
    <property type="protein sequence ID" value="ERM97214.1"/>
    <property type="molecule type" value="Genomic_DNA"/>
</dbReference>
<gene>
    <name evidence="7" type="ORF">AMTR_s00119p00060890</name>
</gene>
<protein>
    <recommendedName>
        <fullName evidence="6">RanBP2-type domain-containing protein</fullName>
    </recommendedName>
</protein>
<sequence length="1192" mass="133121">MGGASKFLMLLSTHPASSNIRFLSPLSPSSRSSYRHARAALLSANSRNLHSLSKRNGPIRIGGFSNGRVSQRFCTQVAREDFAEATPLFVQNSRVPSHPWPEWVRFVDHLRERGYFKREIDQRFGEEDGIKELEGVSDEFAVAVNACLGFAHDRSDIIRSLSRRDIEVVVENGSPFLFKDGTGSTRRMRDFLITNHANVLEHDKAGTIDLMRFLLSYASSPLVSTEGNEIQNKDLVEASVRKLLRELVEVTGAFQKVDYSDSIAPLASDKYGRPPRPLGQNIEMKRGDWICAKCSFMNFARNTRCLECDEARPKRQLTGGEWECPQCDFFNYGRNAVCLRCDCKCPAGTIVNGSMDNSYNTTPPITNGYSPSPNRDQVFNSVPSSDAERERRLAENDAKAERWFSKVSQLNDASDLSSTIADEDFPEIMPLRKGVNRFVVSTRKTPLERRLANAQYRRNVDDNGVNSFNVAYSDRPTESSISESLDKILGSASNVSETCESEKGNSNSLSSETSKSEKDDNDPSVDWFSNVAKLGNEKEETPDDEFPKIMPMRKGESKFVVSTRKPPSERRLTSPEYRRNLAYQGNDAGYVPFTPLDPSLFGKKSKAMTEDKGSGSVAETPKSSEVLGDSSESVGSSSGLVSEKQVVKQVENTDSEPSDLSERWFKKLSELHDVNDLASAISDEDFPEIMPMRKGENRFVVSKKKDRSLTSPQYKRRLAMEQANSSSNFVPFVPFPPDYFAKKDKPSGSTETSSSATSGVSTTQETNKSDSSVGGAQQSENFEITREIQCMNSTGKPLEGPAMENYGYQNSDNNIPNNKEREFGNIGFSERHLQKSAMQDHGYQQPPENLQSRRDSGFIGSSLEGSAIKDYGYGQRENFETRRESGYTGFTGKPLDGSGTNHYGYSQPQNLGSKRESEYNGFTGRSLEGSAPKDYGYQQPKNQQSGREIGYQQPDNFQSRRENGYNGFTGKALEGSAYGNQQSDNSQSKRESGYKGSGTNHYGYSQPQNLGSKRESEYNGFTGRSLEGSAPKDYGYQQPKNQQSGREIGYQQPDNFQSRRENGYNGFTGKTLDGSAYGNQQSDNSESKRESGYKGFTGKSLEGSAVKEPDPLDMSEEAKAERWFRRVAQIKDISELSQIPDEDFPEIMPMRKGVNRFVVSKRKTPLERRLTSPQYRRNLPVISSDPEKDKTN</sequence>
<feature type="region of interest" description="Disordered" evidence="5">
    <location>
        <begin position="493"/>
        <end position="575"/>
    </location>
</feature>
<evidence type="ECO:0000256" key="3">
    <source>
        <dbReference type="ARBA" id="ARBA00022833"/>
    </source>
</evidence>
<dbReference type="Proteomes" id="UP000017836">
    <property type="component" value="Unassembled WGS sequence"/>
</dbReference>
<dbReference type="Gene3D" id="4.10.1060.10">
    <property type="entry name" value="Zinc finger, RanBP2-type"/>
    <property type="match status" value="2"/>
</dbReference>
<evidence type="ECO:0000256" key="5">
    <source>
        <dbReference type="SAM" id="MobiDB-lite"/>
    </source>
</evidence>
<dbReference type="Gramene" id="ERM97214">
    <property type="protein sequence ID" value="ERM97214"/>
    <property type="gene ID" value="AMTR_s00119p00060890"/>
</dbReference>